<dbReference type="InterPro" id="IPR053874">
    <property type="entry name" value="CATSPERG_Ig-like"/>
</dbReference>
<evidence type="ECO:0000259" key="4">
    <source>
        <dbReference type="Pfam" id="PF15064"/>
    </source>
</evidence>
<reference evidence="9" key="2">
    <citation type="journal article" date="2007" name="PLoS Biol.">
        <title>Survey sequencing and comparative analysis of the elephant shark (Callorhinchus milii) genome.</title>
        <authorList>
            <person name="Venkatesh B."/>
            <person name="Kirkness E.F."/>
            <person name="Loh Y.H."/>
            <person name="Halpern A.L."/>
            <person name="Lee A.P."/>
            <person name="Johnson J."/>
            <person name="Dandona N."/>
            <person name="Viswanathan L.D."/>
            <person name="Tay A."/>
            <person name="Venter J.C."/>
            <person name="Strausberg R.L."/>
            <person name="Brenner S."/>
        </authorList>
    </citation>
    <scope>NUCLEOTIDE SEQUENCE [LARGE SCALE GENOMIC DNA]</scope>
</reference>
<evidence type="ECO:0000256" key="2">
    <source>
        <dbReference type="SAM" id="Phobius"/>
    </source>
</evidence>
<feature type="region of interest" description="Disordered" evidence="1">
    <location>
        <begin position="1117"/>
        <end position="1160"/>
    </location>
</feature>
<dbReference type="Proteomes" id="UP000314986">
    <property type="component" value="Unassembled WGS sequence"/>
</dbReference>
<keyword evidence="2" id="KW-1133">Transmembrane helix</keyword>
<feature type="domain" description="CATSPERG C-terminal" evidence="6">
    <location>
        <begin position="889"/>
        <end position="1077"/>
    </location>
</feature>
<protein>
    <recommendedName>
        <fullName evidence="10">Cation channel sperm-associated protein subunit gamma</fullName>
    </recommendedName>
</protein>
<feature type="domain" description="CATSPERG beta-propeller" evidence="4">
    <location>
        <begin position="205"/>
        <end position="637"/>
    </location>
</feature>
<dbReference type="AlphaFoldDB" id="A0A4W3GRK7"/>
<dbReference type="InterPro" id="IPR053873">
    <property type="entry name" value="CATSPERG_C"/>
</dbReference>
<dbReference type="InterPro" id="IPR053871">
    <property type="entry name" value="CATSPERG_beta-prop"/>
</dbReference>
<reference evidence="8" key="5">
    <citation type="submission" date="2025-09" db="UniProtKB">
        <authorList>
            <consortium name="Ensembl"/>
        </authorList>
    </citation>
    <scope>IDENTIFICATION</scope>
</reference>
<dbReference type="PANTHER" id="PTHR14327">
    <property type="entry name" value="CATION CHANNEL SPERM-ASSOCIATED PROTEIN SUBUNIT GAMMA"/>
    <property type="match status" value="1"/>
</dbReference>
<dbReference type="Ensembl" id="ENSCMIT00000006407.1">
    <property type="protein sequence ID" value="ENSCMIP00000006201.1"/>
    <property type="gene ID" value="ENSCMIG00000003563.1"/>
</dbReference>
<feature type="compositionally biased region" description="Low complexity" evidence="1">
    <location>
        <begin position="1120"/>
        <end position="1142"/>
    </location>
</feature>
<sequence length="1183" mass="137324">MLPSAPCFVLLALLSRRPAGADVHCKWNVDIKIFQDANVMTNIIQEQWPVADLHDLIQNLTDQEIDPLQKYGNYLAFPYYLQIDLDCGTKKNSMLFRRSAHFQGMKPFVTITFQKPVHAVFEKPDFLELQMTAIPLATNTKNCKSEICDIAWYLPLPYRNGSVRSEAHIRTNGIGFHIPDRKLLLNIDGYAKDTTAGSNGKLEVHEHIIGRQLKDISDMLLYPVYPQPLWFVNDVTPVLILGGMWDQKIILLSTTEFDTFTAVEVAVDSCWLSRLSCPEGDYSATIHDAIAMESMLFFRQNQLMYYFRGNYSLLPLVSGGSERWVRVMSNICVGRLIPVFHSQDIKEKIFIIGSGQHKAYLFLGTIKDGELTITTVTETRKICRHIKRDCSIIWASLDNLNDIIVILVEGVSFVKQGILYYLMHYSLKTKRCKLHFILPQFVPKEQRSFVIILGIEEYTDYPLVAKGIAVNAESSMSFLWGNFLFTSYNGINWLAIPNIPPTTVIDYFVSSWKGDFVFVADGKEVWYGVEGSPEVIRLRPSTSWNLYLSLQMLNKHHSYSTSESMLSIFFDRNKELQELVRVQYFNGTKIFKRRFPLNEILSHASFSTLFFSKETSGKKNYIEFIQRCPFTSMKFKNLYNLQKFNRMQHYRTQPPWTFSELGLYNELALQTYQGLIYQILWLHSTFYRSYADQIHDPTWRWWRNQLQNEYYYFYMASNKLTDYGFHVETFDYQKVYDLKPYGSLPHSVYLDMNASYEFSVYFSLKSTNILLEKYMNEVWLIALTSNPKYIHISLVRQEEFHRDTLVYQVKVQDRSLYVGQNLPGENLKSISVIFKVVNSELSCFHELGGTLLNQGKNSMKIFIGCPPGKRLAFDIFQTIKYMTQKNTQFFDCIYPKVDMPCFYYEYVFHPFFLTQDLVTGESDRFKGSYTFKIIGGGPYNVENIRYFYQDEIMNYNSILFRKEYAAIWKPFRAKSTDKYTDDGFYIFNGNSTQGIVWICERYSPCANVLGGFHSPEYILIIEVSNRGIDESTYCDYRLEFLLHLHGLPLGPFLGLHYMLITLAVIWCILLIFIIFRCFQIWFGERIKKSIAKIDPRIVPTTESDILYVHPTLNGFQGDDSSTSSTTTEHNSGLSKSGSKTGSPFTHYRLKTNPNSRKESGKCRTFPLVQVRCRRKGRGREGGR</sequence>
<evidence type="ECO:0000256" key="1">
    <source>
        <dbReference type="SAM" id="MobiDB-lite"/>
    </source>
</evidence>
<feature type="domain" description="CATSPERG Ig-like" evidence="7">
    <location>
        <begin position="744"/>
        <end position="862"/>
    </location>
</feature>
<evidence type="ECO:0000313" key="8">
    <source>
        <dbReference type="Ensembl" id="ENSCMIP00000006201.1"/>
    </source>
</evidence>
<dbReference type="Pfam" id="PF22846">
    <property type="entry name" value="CATSPERG_C"/>
    <property type="match status" value="1"/>
</dbReference>
<dbReference type="Pfam" id="PF22840">
    <property type="entry name" value="CATSPERG_NTD"/>
    <property type="match status" value="1"/>
</dbReference>
<evidence type="ECO:0000259" key="7">
    <source>
        <dbReference type="Pfam" id="PF22851"/>
    </source>
</evidence>
<dbReference type="Pfam" id="PF15064">
    <property type="entry name" value="CATSPERG_beta-prop"/>
    <property type="match status" value="1"/>
</dbReference>
<evidence type="ECO:0000259" key="5">
    <source>
        <dbReference type="Pfam" id="PF22840"/>
    </source>
</evidence>
<accession>A0A4W3GRK7</accession>
<evidence type="ECO:0000256" key="3">
    <source>
        <dbReference type="SAM" id="SignalP"/>
    </source>
</evidence>
<feature type="transmembrane region" description="Helical" evidence="2">
    <location>
        <begin position="1055"/>
        <end position="1078"/>
    </location>
</feature>
<proteinExistence type="predicted"/>
<reference evidence="9" key="1">
    <citation type="journal article" date="2006" name="Science">
        <title>Ancient noncoding elements conserved in the human genome.</title>
        <authorList>
            <person name="Venkatesh B."/>
            <person name="Kirkness E.F."/>
            <person name="Loh Y.H."/>
            <person name="Halpern A.L."/>
            <person name="Lee A.P."/>
            <person name="Johnson J."/>
            <person name="Dandona N."/>
            <person name="Viswanathan L.D."/>
            <person name="Tay A."/>
            <person name="Venter J.C."/>
            <person name="Strausberg R.L."/>
            <person name="Brenner S."/>
        </authorList>
    </citation>
    <scope>NUCLEOTIDE SEQUENCE [LARGE SCALE GENOMIC DNA]</scope>
</reference>
<dbReference type="PANTHER" id="PTHR14327:SF1">
    <property type="entry name" value="CATION CHANNEL SPERM-ASSOCIATED AUXILIARY SUBUNIT GAMMA"/>
    <property type="match status" value="1"/>
</dbReference>
<feature type="signal peptide" evidence="3">
    <location>
        <begin position="1"/>
        <end position="21"/>
    </location>
</feature>
<reference evidence="9" key="3">
    <citation type="journal article" date="2014" name="Nature">
        <title>Elephant shark genome provides unique insights into gnathostome evolution.</title>
        <authorList>
            <consortium name="International Elephant Shark Genome Sequencing Consortium"/>
            <person name="Venkatesh B."/>
            <person name="Lee A.P."/>
            <person name="Ravi V."/>
            <person name="Maurya A.K."/>
            <person name="Lian M.M."/>
            <person name="Swann J.B."/>
            <person name="Ohta Y."/>
            <person name="Flajnik M.F."/>
            <person name="Sutoh Y."/>
            <person name="Kasahara M."/>
            <person name="Hoon S."/>
            <person name="Gangu V."/>
            <person name="Roy S.W."/>
            <person name="Irimia M."/>
            <person name="Korzh V."/>
            <person name="Kondrychyn I."/>
            <person name="Lim Z.W."/>
            <person name="Tay B.H."/>
            <person name="Tohari S."/>
            <person name="Kong K.W."/>
            <person name="Ho S."/>
            <person name="Lorente-Galdos B."/>
            <person name="Quilez J."/>
            <person name="Marques-Bonet T."/>
            <person name="Raney B.J."/>
            <person name="Ingham P.W."/>
            <person name="Tay A."/>
            <person name="Hillier L.W."/>
            <person name="Minx P."/>
            <person name="Boehm T."/>
            <person name="Wilson R.K."/>
            <person name="Brenner S."/>
            <person name="Warren W.C."/>
        </authorList>
    </citation>
    <scope>NUCLEOTIDE SEQUENCE [LARGE SCALE GENOMIC DNA]</scope>
</reference>
<dbReference type="GO" id="GO:0036128">
    <property type="term" value="C:CatSper complex"/>
    <property type="evidence" value="ECO:0007669"/>
    <property type="project" value="InterPro"/>
</dbReference>
<keyword evidence="2" id="KW-0472">Membrane</keyword>
<dbReference type="Pfam" id="PF22851">
    <property type="entry name" value="CATSPERG_Ig-like"/>
    <property type="match status" value="1"/>
</dbReference>
<dbReference type="InterPro" id="IPR028246">
    <property type="entry name" value="CATSPERG"/>
</dbReference>
<organism evidence="8 9">
    <name type="scientific">Callorhinchus milii</name>
    <name type="common">Ghost shark</name>
    <dbReference type="NCBI Taxonomy" id="7868"/>
    <lineage>
        <taxon>Eukaryota</taxon>
        <taxon>Metazoa</taxon>
        <taxon>Chordata</taxon>
        <taxon>Craniata</taxon>
        <taxon>Vertebrata</taxon>
        <taxon>Chondrichthyes</taxon>
        <taxon>Holocephali</taxon>
        <taxon>Chimaeriformes</taxon>
        <taxon>Callorhinchidae</taxon>
        <taxon>Callorhinchus</taxon>
    </lineage>
</organism>
<dbReference type="InterPro" id="IPR053872">
    <property type="entry name" value="CATSPERG_N"/>
</dbReference>
<name>A0A4W3GRK7_CALMI</name>
<reference evidence="8" key="4">
    <citation type="submission" date="2025-08" db="UniProtKB">
        <authorList>
            <consortium name="Ensembl"/>
        </authorList>
    </citation>
    <scope>IDENTIFICATION</scope>
</reference>
<dbReference type="STRING" id="7868.ENSCMIP00000006201"/>
<evidence type="ECO:0000313" key="9">
    <source>
        <dbReference type="Proteomes" id="UP000314986"/>
    </source>
</evidence>
<dbReference type="GeneTree" id="ENSGT00390000014139"/>
<evidence type="ECO:0008006" key="10">
    <source>
        <dbReference type="Google" id="ProtNLM"/>
    </source>
</evidence>
<keyword evidence="2" id="KW-0812">Transmembrane</keyword>
<dbReference type="OMA" id="WRWWKNR"/>
<feature type="domain" description="CATSPERG N-terminal" evidence="5">
    <location>
        <begin position="25"/>
        <end position="186"/>
    </location>
</feature>
<keyword evidence="3" id="KW-0732">Signal</keyword>
<dbReference type="InParanoid" id="A0A4W3GRK7"/>
<evidence type="ECO:0000259" key="6">
    <source>
        <dbReference type="Pfam" id="PF22846"/>
    </source>
</evidence>
<keyword evidence="9" id="KW-1185">Reference proteome</keyword>
<dbReference type="GO" id="GO:0097228">
    <property type="term" value="C:sperm principal piece"/>
    <property type="evidence" value="ECO:0007669"/>
    <property type="project" value="InterPro"/>
</dbReference>
<feature type="chain" id="PRO_5021354854" description="Cation channel sperm-associated protein subunit gamma" evidence="3">
    <location>
        <begin position="22"/>
        <end position="1183"/>
    </location>
</feature>